<name>A0AAD9VBR9_ACRCE</name>
<evidence type="ECO:0000313" key="1">
    <source>
        <dbReference type="EMBL" id="KAK2568534.1"/>
    </source>
</evidence>
<organism evidence="1 2">
    <name type="scientific">Acropora cervicornis</name>
    <name type="common">Staghorn coral</name>
    <dbReference type="NCBI Taxonomy" id="6130"/>
    <lineage>
        <taxon>Eukaryota</taxon>
        <taxon>Metazoa</taxon>
        <taxon>Cnidaria</taxon>
        <taxon>Anthozoa</taxon>
        <taxon>Hexacorallia</taxon>
        <taxon>Scleractinia</taxon>
        <taxon>Astrocoeniina</taxon>
        <taxon>Acroporidae</taxon>
        <taxon>Acropora</taxon>
    </lineage>
</organism>
<dbReference type="Proteomes" id="UP001249851">
    <property type="component" value="Unassembled WGS sequence"/>
</dbReference>
<accession>A0AAD9VBR9</accession>
<evidence type="ECO:0000313" key="2">
    <source>
        <dbReference type="Proteomes" id="UP001249851"/>
    </source>
</evidence>
<dbReference type="EMBL" id="JARQWQ010000011">
    <property type="protein sequence ID" value="KAK2568534.1"/>
    <property type="molecule type" value="Genomic_DNA"/>
</dbReference>
<protein>
    <submittedName>
        <fullName evidence="1">Uncharacterized protein</fullName>
    </submittedName>
</protein>
<keyword evidence="2" id="KW-1185">Reference proteome</keyword>
<dbReference type="AlphaFoldDB" id="A0AAD9VBR9"/>
<proteinExistence type="predicted"/>
<reference evidence="1" key="1">
    <citation type="journal article" date="2023" name="G3 (Bethesda)">
        <title>Whole genome assembly and annotation of the endangered Caribbean coral Acropora cervicornis.</title>
        <authorList>
            <person name="Selwyn J.D."/>
            <person name="Vollmer S.V."/>
        </authorList>
    </citation>
    <scope>NUCLEOTIDE SEQUENCE</scope>
    <source>
        <strain evidence="1">K2</strain>
    </source>
</reference>
<gene>
    <name evidence="1" type="ORF">P5673_006453</name>
</gene>
<sequence length="62" mass="7103">MNTFVEFVLVYGTLHPSSWPHSIDKDLLRILQMTDDVHHFLPANSVKMTATETNPLLDKHLS</sequence>
<comment type="caution">
    <text evidence="1">The sequence shown here is derived from an EMBL/GenBank/DDBJ whole genome shotgun (WGS) entry which is preliminary data.</text>
</comment>
<reference evidence="1" key="2">
    <citation type="journal article" date="2023" name="Science">
        <title>Genomic signatures of disease resistance in endangered staghorn corals.</title>
        <authorList>
            <person name="Vollmer S.V."/>
            <person name="Selwyn J.D."/>
            <person name="Despard B.A."/>
            <person name="Roesel C.L."/>
        </authorList>
    </citation>
    <scope>NUCLEOTIDE SEQUENCE</scope>
    <source>
        <strain evidence="1">K2</strain>
    </source>
</reference>